<reference evidence="1" key="1">
    <citation type="submission" date="2019-08" db="EMBL/GenBank/DDBJ databases">
        <authorList>
            <person name="Kucharzyk K."/>
            <person name="Murdoch R.W."/>
            <person name="Higgins S."/>
            <person name="Loffler F."/>
        </authorList>
    </citation>
    <scope>NUCLEOTIDE SEQUENCE</scope>
</reference>
<dbReference type="AlphaFoldDB" id="A0A645ADU3"/>
<name>A0A645ADU3_9ZZZZ</name>
<protein>
    <submittedName>
        <fullName evidence="1">Uncharacterized protein</fullName>
    </submittedName>
</protein>
<dbReference type="EMBL" id="VSSQ01013279">
    <property type="protein sequence ID" value="MPM51136.1"/>
    <property type="molecule type" value="Genomic_DNA"/>
</dbReference>
<gene>
    <name evidence="1" type="ORF">SDC9_97883</name>
</gene>
<sequence>MIEIQMGRSESRETVKQKVEGAAERFARGGAGHFGRVLSGGQSCVGRIQSGAYPRFGN</sequence>
<proteinExistence type="predicted"/>
<accession>A0A645ADU3</accession>
<comment type="caution">
    <text evidence="1">The sequence shown here is derived from an EMBL/GenBank/DDBJ whole genome shotgun (WGS) entry which is preliminary data.</text>
</comment>
<organism evidence="1">
    <name type="scientific">bioreactor metagenome</name>
    <dbReference type="NCBI Taxonomy" id="1076179"/>
    <lineage>
        <taxon>unclassified sequences</taxon>
        <taxon>metagenomes</taxon>
        <taxon>ecological metagenomes</taxon>
    </lineage>
</organism>
<evidence type="ECO:0000313" key="1">
    <source>
        <dbReference type="EMBL" id="MPM51136.1"/>
    </source>
</evidence>